<name>A0A427B131_ENSVE</name>
<dbReference type="AlphaFoldDB" id="A0A427B131"/>
<protein>
    <submittedName>
        <fullName evidence="1">Uncharacterized protein</fullName>
    </submittedName>
</protein>
<proteinExistence type="predicted"/>
<dbReference type="Proteomes" id="UP000287651">
    <property type="component" value="Unassembled WGS sequence"/>
</dbReference>
<evidence type="ECO:0000313" key="1">
    <source>
        <dbReference type="EMBL" id="RRT82097.1"/>
    </source>
</evidence>
<evidence type="ECO:0000313" key="2">
    <source>
        <dbReference type="Proteomes" id="UP000287651"/>
    </source>
</evidence>
<comment type="caution">
    <text evidence="1">The sequence shown here is derived from an EMBL/GenBank/DDBJ whole genome shotgun (WGS) entry which is preliminary data.</text>
</comment>
<accession>A0A427B131</accession>
<dbReference type="EMBL" id="AMZH03000762">
    <property type="protein sequence ID" value="RRT82097.1"/>
    <property type="molecule type" value="Genomic_DNA"/>
</dbReference>
<gene>
    <name evidence="1" type="ORF">B296_00009068</name>
</gene>
<organism evidence="1 2">
    <name type="scientific">Ensete ventricosum</name>
    <name type="common">Abyssinian banana</name>
    <name type="synonym">Musa ensete</name>
    <dbReference type="NCBI Taxonomy" id="4639"/>
    <lineage>
        <taxon>Eukaryota</taxon>
        <taxon>Viridiplantae</taxon>
        <taxon>Streptophyta</taxon>
        <taxon>Embryophyta</taxon>
        <taxon>Tracheophyta</taxon>
        <taxon>Spermatophyta</taxon>
        <taxon>Magnoliopsida</taxon>
        <taxon>Liliopsida</taxon>
        <taxon>Zingiberales</taxon>
        <taxon>Musaceae</taxon>
        <taxon>Ensete</taxon>
    </lineage>
</organism>
<sequence>MRRMAGRHVMRTYGIASTRSCAGPTVLRGAGPRVDDEAARGPTVPFPGVYVVRRRPATSNCAAVSART</sequence>
<reference evidence="1 2" key="1">
    <citation type="journal article" date="2014" name="Agronomy (Basel)">
        <title>A Draft Genome Sequence for Ensete ventricosum, the Drought-Tolerant Tree Against Hunger.</title>
        <authorList>
            <person name="Harrison J."/>
            <person name="Moore K.A."/>
            <person name="Paszkiewicz K."/>
            <person name="Jones T."/>
            <person name="Grant M."/>
            <person name="Ambacheew D."/>
            <person name="Muzemil S."/>
            <person name="Studholme D.J."/>
        </authorList>
    </citation>
    <scope>NUCLEOTIDE SEQUENCE [LARGE SCALE GENOMIC DNA]</scope>
</reference>